<dbReference type="AlphaFoldDB" id="A0A9W9JY10"/>
<keyword evidence="5" id="KW-1185">Reference proteome</keyword>
<feature type="compositionally biased region" description="Basic residues" evidence="2">
    <location>
        <begin position="352"/>
        <end position="361"/>
    </location>
</feature>
<protein>
    <recommendedName>
        <fullName evidence="3">CCZ1/INTU/HSP4 first Longin domain-containing protein</fullName>
    </recommendedName>
</protein>
<organism evidence="4 5">
    <name type="scientific">Penicillium argentinense</name>
    <dbReference type="NCBI Taxonomy" id="1131581"/>
    <lineage>
        <taxon>Eukaryota</taxon>
        <taxon>Fungi</taxon>
        <taxon>Dikarya</taxon>
        <taxon>Ascomycota</taxon>
        <taxon>Pezizomycotina</taxon>
        <taxon>Eurotiomycetes</taxon>
        <taxon>Eurotiomycetidae</taxon>
        <taxon>Eurotiales</taxon>
        <taxon>Aspergillaceae</taxon>
        <taxon>Penicillium</taxon>
    </lineage>
</organism>
<dbReference type="GeneID" id="81361787"/>
<proteinExistence type="inferred from homology"/>
<name>A0A9W9JY10_9EURO</name>
<feature type="compositionally biased region" description="Polar residues" evidence="2">
    <location>
        <begin position="364"/>
        <end position="380"/>
    </location>
</feature>
<sequence length="380" mass="42082">MRQTPSSATPKYGPLDPNDAMPESDPDSVIPAQLSFLAIYNPTLGPTDETLEDQIVFYTSRSELKRTEGSASEEAGAVPPLENGKNERLRQIGLAQGMVSFASNFSTGKPLEYVETDRARFVLLELEQDWWIVASIDLTRLPADSSHASSTGNGETSAYHYSAREMGPPQLLLQQLRRAHSVFLLHHGVSLEELYGRVGRPAFCLFVERFWEKFSWNWELLLTGNPIVEIYNGIKLAAGGELGIGVGEEEWGSGEREVLEDFVSRTDGLLDLVVSRFGEPARQRDDSTPASKTGDEDVWLGLDTDPRPADGVVFSGLGNISRSSLANISHWMEWIYRYGDAAYGVGRDPNSLRRRRPRRRDKQPSGNPTSPKATAQPSTP</sequence>
<dbReference type="Pfam" id="PF19031">
    <property type="entry name" value="Intu_longin_1"/>
    <property type="match status" value="1"/>
</dbReference>
<dbReference type="PANTHER" id="PTHR13056:SF0">
    <property type="entry name" value="VACUOLAR FUSION PROTEIN CCZ1 HOMOLOG-RELATED"/>
    <property type="match status" value="1"/>
</dbReference>
<feature type="region of interest" description="Disordered" evidence="2">
    <location>
        <begin position="1"/>
        <end position="28"/>
    </location>
</feature>
<feature type="region of interest" description="Disordered" evidence="2">
    <location>
        <begin position="280"/>
        <end position="302"/>
    </location>
</feature>
<dbReference type="OrthoDB" id="240546at2759"/>
<dbReference type="GO" id="GO:0016192">
    <property type="term" value="P:vesicle-mediated transport"/>
    <property type="evidence" value="ECO:0007669"/>
    <property type="project" value="InterPro"/>
</dbReference>
<reference evidence="4" key="2">
    <citation type="journal article" date="2023" name="IMA Fungus">
        <title>Comparative genomic study of the Penicillium genus elucidates a diverse pangenome and 15 lateral gene transfer events.</title>
        <authorList>
            <person name="Petersen C."/>
            <person name="Sorensen T."/>
            <person name="Nielsen M.R."/>
            <person name="Sondergaard T.E."/>
            <person name="Sorensen J.L."/>
            <person name="Fitzpatrick D.A."/>
            <person name="Frisvad J.C."/>
            <person name="Nielsen K.L."/>
        </authorList>
    </citation>
    <scope>NUCLEOTIDE SEQUENCE</scope>
    <source>
        <strain evidence="4">IBT 30761</strain>
    </source>
</reference>
<dbReference type="GO" id="GO:0035658">
    <property type="term" value="C:Mon1-Ccz1 complex"/>
    <property type="evidence" value="ECO:0007669"/>
    <property type="project" value="InterPro"/>
</dbReference>
<comment type="caution">
    <text evidence="4">The sequence shown here is derived from an EMBL/GenBank/DDBJ whole genome shotgun (WGS) entry which is preliminary data.</text>
</comment>
<evidence type="ECO:0000256" key="2">
    <source>
        <dbReference type="SAM" id="MobiDB-lite"/>
    </source>
</evidence>
<dbReference type="RefSeq" id="XP_056470224.1">
    <property type="nucleotide sequence ID" value="XM_056622808.1"/>
</dbReference>
<evidence type="ECO:0000259" key="3">
    <source>
        <dbReference type="Pfam" id="PF19031"/>
    </source>
</evidence>
<dbReference type="Proteomes" id="UP001149074">
    <property type="component" value="Unassembled WGS sequence"/>
</dbReference>
<dbReference type="PANTHER" id="PTHR13056">
    <property type="entry name" value="VACUOLAR FUSION PROTEIN CCZ1 HOMOLOG-RELATED"/>
    <property type="match status" value="1"/>
</dbReference>
<gene>
    <name evidence="4" type="ORF">N7532_010317</name>
</gene>
<feature type="domain" description="CCZ1/INTU/HSP4 first Longin" evidence="3">
    <location>
        <begin position="35"/>
        <end position="139"/>
    </location>
</feature>
<feature type="region of interest" description="Disordered" evidence="2">
    <location>
        <begin position="346"/>
        <end position="380"/>
    </location>
</feature>
<reference evidence="4" key="1">
    <citation type="submission" date="2022-11" db="EMBL/GenBank/DDBJ databases">
        <authorList>
            <person name="Petersen C."/>
        </authorList>
    </citation>
    <scope>NUCLEOTIDE SEQUENCE</scope>
    <source>
        <strain evidence="4">IBT 30761</strain>
    </source>
</reference>
<comment type="similarity">
    <text evidence="1">Belongs to the CCZ1 family.</text>
</comment>
<evidence type="ECO:0000313" key="5">
    <source>
        <dbReference type="Proteomes" id="UP001149074"/>
    </source>
</evidence>
<evidence type="ECO:0000256" key="1">
    <source>
        <dbReference type="ARBA" id="ARBA00005352"/>
    </source>
</evidence>
<dbReference type="InterPro" id="IPR013176">
    <property type="entry name" value="Ccz1"/>
</dbReference>
<evidence type="ECO:0000313" key="4">
    <source>
        <dbReference type="EMBL" id="KAJ5085546.1"/>
    </source>
</evidence>
<dbReference type="InterPro" id="IPR043987">
    <property type="entry name" value="CCZ1/INTU/HSP4_longin_1"/>
</dbReference>
<accession>A0A9W9JY10</accession>
<dbReference type="EMBL" id="JAPQKI010000010">
    <property type="protein sequence ID" value="KAJ5085546.1"/>
    <property type="molecule type" value="Genomic_DNA"/>
</dbReference>